<keyword evidence="10" id="KW-0456">Lyase</keyword>
<evidence type="ECO:0000256" key="7">
    <source>
        <dbReference type="ARBA" id="ARBA00022695"/>
    </source>
</evidence>
<dbReference type="InterPro" id="IPR029063">
    <property type="entry name" value="SAM-dependent_MTases_sf"/>
</dbReference>
<dbReference type="CDD" id="cd02440">
    <property type="entry name" value="AdoMet_MTases"/>
    <property type="match status" value="1"/>
</dbReference>
<evidence type="ECO:0000313" key="15">
    <source>
        <dbReference type="EMBL" id="EAU37767.1"/>
    </source>
</evidence>
<dbReference type="GO" id="GO:0050518">
    <property type="term" value="F:2-C-methyl-D-erythritol 4-phosphate cytidylyltransferase activity"/>
    <property type="evidence" value="ECO:0007669"/>
    <property type="project" value="InterPro"/>
</dbReference>
<evidence type="ECO:0000256" key="1">
    <source>
        <dbReference type="ARBA" id="ARBA00000200"/>
    </source>
</evidence>
<evidence type="ECO:0000256" key="2">
    <source>
        <dbReference type="ARBA" id="ARBA00001968"/>
    </source>
</evidence>
<evidence type="ECO:0000256" key="3">
    <source>
        <dbReference type="ARBA" id="ARBA00004709"/>
    </source>
</evidence>
<dbReference type="PROSITE" id="PS01350">
    <property type="entry name" value="ISPF"/>
    <property type="match status" value="1"/>
</dbReference>
<evidence type="ECO:0000313" key="16">
    <source>
        <dbReference type="Proteomes" id="UP000007963"/>
    </source>
</evidence>
<dbReference type="InterPro" id="IPR011761">
    <property type="entry name" value="ATP-grasp"/>
</dbReference>
<comment type="cofactor">
    <cofactor evidence="2">
        <name>a divalent metal cation</name>
        <dbReference type="ChEBI" id="CHEBI:60240"/>
    </cofactor>
</comment>
<feature type="domain" description="ATP-grasp" evidence="14">
    <location>
        <begin position="469"/>
        <end position="721"/>
    </location>
</feature>
<dbReference type="Pfam" id="PF13649">
    <property type="entry name" value="Methyltransf_25"/>
    <property type="match status" value="1"/>
</dbReference>
<comment type="similarity">
    <text evidence="4">Belongs to the IspD/TarI cytidylyltransferase family. IspD subfamily.</text>
</comment>
<dbReference type="NCBIfam" id="TIGR00453">
    <property type="entry name" value="ispD"/>
    <property type="match status" value="1"/>
</dbReference>
<dbReference type="PANTHER" id="PTHR43181:SF1">
    <property type="entry name" value="2-C-METHYL-D-ERYTHRITOL 2,4-CYCLODIPHOSPHATE SYNTHASE, CHLOROPLASTIC"/>
    <property type="match status" value="1"/>
</dbReference>
<comment type="catalytic activity">
    <reaction evidence="1">
        <text>4-CDP-2-C-methyl-D-erythritol 2-phosphate = 2-C-methyl-D-erythritol 2,4-cyclic diphosphate + CMP</text>
        <dbReference type="Rhea" id="RHEA:23864"/>
        <dbReference type="ChEBI" id="CHEBI:57919"/>
        <dbReference type="ChEBI" id="CHEBI:58483"/>
        <dbReference type="ChEBI" id="CHEBI:60377"/>
        <dbReference type="EC" id="4.6.1.12"/>
    </reaction>
</comment>
<evidence type="ECO:0000256" key="11">
    <source>
        <dbReference type="ARBA" id="ARBA00023268"/>
    </source>
</evidence>
<dbReference type="HOGENOM" id="CLU_313735_0_0_1"/>
<dbReference type="SUPFAM" id="SSF69765">
    <property type="entry name" value="IpsF-like"/>
    <property type="match status" value="1"/>
</dbReference>
<dbReference type="InterPro" id="IPR020555">
    <property type="entry name" value="MECDP_synthase_CS"/>
</dbReference>
<keyword evidence="8" id="KW-0479">Metal-binding</keyword>
<dbReference type="InterPro" id="IPR026596">
    <property type="entry name" value="IspD/F"/>
</dbReference>
<evidence type="ECO:0000256" key="9">
    <source>
        <dbReference type="ARBA" id="ARBA00023229"/>
    </source>
</evidence>
<dbReference type="CDD" id="cd02516">
    <property type="entry name" value="CDP-ME_synthetase"/>
    <property type="match status" value="1"/>
</dbReference>
<evidence type="ECO:0000256" key="12">
    <source>
        <dbReference type="ARBA" id="ARBA00069967"/>
    </source>
</evidence>
<keyword evidence="11" id="KW-0511">Multifunctional enzyme</keyword>
<proteinExistence type="inferred from homology"/>
<protein>
    <recommendedName>
        <fullName evidence="12">2-C-methyl-D-erythritol 4-phosphate cytidylyltransferase, chloroplastic</fullName>
        <ecNumber evidence="5">4.6.1.12</ecNumber>
    </recommendedName>
</protein>
<dbReference type="SUPFAM" id="SSF53448">
    <property type="entry name" value="Nucleotide-diphospho-sugar transferases"/>
    <property type="match status" value="1"/>
</dbReference>
<dbReference type="InterPro" id="IPR036571">
    <property type="entry name" value="MECDP_synthase_sf"/>
</dbReference>
<evidence type="ECO:0000256" key="8">
    <source>
        <dbReference type="ARBA" id="ARBA00022723"/>
    </source>
</evidence>
<dbReference type="UniPathway" id="UPA00056">
    <property type="reaction ID" value="UER00095"/>
</dbReference>
<dbReference type="SUPFAM" id="SSF53335">
    <property type="entry name" value="S-adenosyl-L-methionine-dependent methyltransferases"/>
    <property type="match status" value="1"/>
</dbReference>
<dbReference type="HAMAP" id="MF_01520">
    <property type="entry name" value="IspDF"/>
    <property type="match status" value="1"/>
</dbReference>
<dbReference type="EMBL" id="CH476595">
    <property type="protein sequence ID" value="EAU37767.1"/>
    <property type="molecule type" value="Genomic_DNA"/>
</dbReference>
<dbReference type="Pfam" id="PF01128">
    <property type="entry name" value="IspD"/>
    <property type="match status" value="1"/>
</dbReference>
<keyword evidence="13" id="KW-0547">Nucleotide-binding</keyword>
<reference evidence="16" key="1">
    <citation type="submission" date="2005-09" db="EMBL/GenBank/DDBJ databases">
        <title>Annotation of the Aspergillus terreus NIH2624 genome.</title>
        <authorList>
            <person name="Birren B.W."/>
            <person name="Lander E.S."/>
            <person name="Galagan J.E."/>
            <person name="Nusbaum C."/>
            <person name="Devon K."/>
            <person name="Henn M."/>
            <person name="Ma L.-J."/>
            <person name="Jaffe D.B."/>
            <person name="Butler J."/>
            <person name="Alvarez P."/>
            <person name="Gnerre S."/>
            <person name="Grabherr M."/>
            <person name="Kleber M."/>
            <person name="Mauceli E.W."/>
            <person name="Brockman W."/>
            <person name="Rounsley S."/>
            <person name="Young S.K."/>
            <person name="LaButti K."/>
            <person name="Pushparaj V."/>
            <person name="DeCaprio D."/>
            <person name="Crawford M."/>
            <person name="Koehrsen M."/>
            <person name="Engels R."/>
            <person name="Montgomery P."/>
            <person name="Pearson M."/>
            <person name="Howarth C."/>
            <person name="Larson L."/>
            <person name="Luoma S."/>
            <person name="White J."/>
            <person name="Alvarado L."/>
            <person name="Kodira C.D."/>
            <person name="Zeng Q."/>
            <person name="Oleary S."/>
            <person name="Yandava C."/>
            <person name="Denning D.W."/>
            <person name="Nierman W.C."/>
            <person name="Milne T."/>
            <person name="Madden K."/>
        </authorList>
    </citation>
    <scope>NUCLEOTIDE SEQUENCE [LARGE SCALE GENOMIC DNA]</scope>
    <source>
        <strain evidence="16">NIH 2624 / FGSC A1156</strain>
    </source>
</reference>
<dbReference type="AlphaFoldDB" id="Q0CZ74"/>
<gene>
    <name evidence="15" type="ORF">ATEG_01010</name>
</gene>
<dbReference type="Gene3D" id="3.90.550.10">
    <property type="entry name" value="Spore Coat Polysaccharide Biosynthesis Protein SpsA, Chain A"/>
    <property type="match status" value="1"/>
</dbReference>
<comment type="pathway">
    <text evidence="3">Isoprenoid biosynthesis; isopentenyl diphosphate biosynthesis via DXP pathway; isopentenyl diphosphate from 1-deoxy-D-xylulose 5-phosphate: step 4/6.</text>
</comment>
<keyword evidence="7" id="KW-0548">Nucleotidyltransferase</keyword>
<dbReference type="GO" id="GO:0016114">
    <property type="term" value="P:terpenoid biosynthetic process"/>
    <property type="evidence" value="ECO:0007669"/>
    <property type="project" value="InterPro"/>
</dbReference>
<keyword evidence="13" id="KW-0067">ATP-binding</keyword>
<dbReference type="HAMAP" id="MF_00107">
    <property type="entry name" value="IspF"/>
    <property type="match status" value="1"/>
</dbReference>
<evidence type="ECO:0000256" key="13">
    <source>
        <dbReference type="PROSITE-ProRule" id="PRU00409"/>
    </source>
</evidence>
<dbReference type="Proteomes" id="UP000007963">
    <property type="component" value="Unassembled WGS sequence"/>
</dbReference>
<dbReference type="PANTHER" id="PTHR43181">
    <property type="entry name" value="2-C-METHYL-D-ERYTHRITOL 2,4-CYCLODIPHOSPHATE SYNTHASE, CHLOROPLASTIC"/>
    <property type="match status" value="1"/>
</dbReference>
<dbReference type="Gene3D" id="3.30.470.20">
    <property type="entry name" value="ATP-grasp fold, B domain"/>
    <property type="match status" value="1"/>
</dbReference>
<dbReference type="InterPro" id="IPR029044">
    <property type="entry name" value="Nucleotide-diphossugar_trans"/>
</dbReference>
<evidence type="ECO:0000256" key="10">
    <source>
        <dbReference type="ARBA" id="ARBA00023239"/>
    </source>
</evidence>
<dbReference type="EC" id="4.6.1.12" evidence="5"/>
<dbReference type="OrthoDB" id="66144at2759"/>
<name>Q0CZ74_ASPTN</name>
<evidence type="ECO:0000259" key="14">
    <source>
        <dbReference type="PROSITE" id="PS50975"/>
    </source>
</evidence>
<keyword evidence="9" id="KW-0414">Isoprene biosynthesis</keyword>
<evidence type="ECO:0000256" key="6">
    <source>
        <dbReference type="ARBA" id="ARBA00022679"/>
    </source>
</evidence>
<dbReference type="InterPro" id="IPR041698">
    <property type="entry name" value="Methyltransf_25"/>
</dbReference>
<dbReference type="Gene3D" id="3.40.50.150">
    <property type="entry name" value="Vaccinia Virus protein VP39"/>
    <property type="match status" value="1"/>
</dbReference>
<dbReference type="eggNOG" id="ENOG502QSG2">
    <property type="taxonomic scope" value="Eukaryota"/>
</dbReference>
<dbReference type="VEuPathDB" id="FungiDB:ATEG_01010"/>
<dbReference type="Pfam" id="PF02542">
    <property type="entry name" value="YgbB"/>
    <property type="match status" value="1"/>
</dbReference>
<dbReference type="FunFam" id="3.90.550.10:FF:000003">
    <property type="entry name" value="2-C-methyl-D-erythritol 4-phosphate cytidylyltransferase"/>
    <property type="match status" value="1"/>
</dbReference>
<dbReference type="GeneID" id="4316089"/>
<sequence>MVVSPNPPTIGIVVPAAGRGTRAGQGCQKAYRRIAGDTVINRVLKLFRSWHADCPIVIVHHADDTSLLEASIDRDQKIYTTTGGVERQASVLQGLRLLSTLDCVPSHVFIHDAARPFASHALLDSVLESLSTDPSIGVIPAIAVSDTLKKTDSNGLITATVPRDGLFRAQTPQAFEFWSILAAHERAAKSGSNYTDDASLFEQAGLPVRVVPGDPQNIKLTFSVDFEEAERFLQARNSPIAPPTIPDVRVGHGYDTHRLVPGEGVILCGVKIPHSASLLGHSDADVGLHALTNAFLGTIGADDIGSHFSPSDPQWKGASSDQFLRHAARLVVEAGGTITHCDVSFVCEKPRVSPYRDAMRDSVAGIVGLDRGRVSVKAGTNEKNGFLILGLIEIESRKIHYTCRASVGDAQELCMNPGPFTTQHTVAHKTIHKATAREQIDQAVREGYGFYLNFMWGTHDDSLAGVDAIRYFESLNLPSAGVQSAERAQSKWDFFAEAKRIGSPLVPGTERFPLFVKPASGYGSMFIDRHSLCHNEAELRQCIERLNKSMRPVRIQRAQALGHPAPEKYADDCEAAGGDSTDIVVQEFIDGEEYSVVVIAMGERPAPLTPQRVKYKQISEDERFMTLDLKFDPESGYELLHESENPDLYRHLQETAVEAFTTKKMYTNYMGCDVDMRLGRDGRAYVIEVDPLPVFFYPTGSQLEDTDVRYGFPGSYRAVLNTYITNYFLKNPGLREVRFTELAALFDQYSLMPHSVIDVVGLGHYEGTALDLGCGTGAVGRALQTGSQNRITRLVGVDMSNGMLDVCRRNGLYSELVYDRMEFFLARQTEMVDHIFCVSSLGFLPVEELDFVLVRCFQLAKQTITLVVEDNKGFVTSGNEQFGRLHDYWTDHSENIRTFQVPPGWHLCSPVEAALCHQEDRLQFRFERVDKAS</sequence>
<evidence type="ECO:0000256" key="5">
    <source>
        <dbReference type="ARBA" id="ARBA00012579"/>
    </source>
</evidence>
<dbReference type="GO" id="GO:0019288">
    <property type="term" value="P:isopentenyl diphosphate biosynthetic process, methylerythritol 4-phosphate pathway"/>
    <property type="evidence" value="ECO:0007669"/>
    <property type="project" value="UniProtKB-UniPathway"/>
</dbReference>
<dbReference type="RefSeq" id="XP_001208375.1">
    <property type="nucleotide sequence ID" value="XM_001208375.1"/>
</dbReference>
<keyword evidence="6" id="KW-0808">Transferase</keyword>
<dbReference type="InterPro" id="IPR001228">
    <property type="entry name" value="IspD"/>
</dbReference>
<organism evidence="15 16">
    <name type="scientific">Aspergillus terreus (strain NIH 2624 / FGSC A1156)</name>
    <dbReference type="NCBI Taxonomy" id="341663"/>
    <lineage>
        <taxon>Eukaryota</taxon>
        <taxon>Fungi</taxon>
        <taxon>Dikarya</taxon>
        <taxon>Ascomycota</taxon>
        <taxon>Pezizomycotina</taxon>
        <taxon>Eurotiomycetes</taxon>
        <taxon>Eurotiomycetidae</taxon>
        <taxon>Eurotiales</taxon>
        <taxon>Aspergillaceae</taxon>
        <taxon>Aspergillus</taxon>
        <taxon>Aspergillus subgen. Circumdati</taxon>
    </lineage>
</organism>
<evidence type="ECO:0000256" key="4">
    <source>
        <dbReference type="ARBA" id="ARBA00009789"/>
    </source>
</evidence>
<dbReference type="InterPro" id="IPR034683">
    <property type="entry name" value="IspD/TarI"/>
</dbReference>
<dbReference type="PROSITE" id="PS50975">
    <property type="entry name" value="ATP_GRASP"/>
    <property type="match status" value="1"/>
</dbReference>
<dbReference type="GO" id="GO:0046872">
    <property type="term" value="F:metal ion binding"/>
    <property type="evidence" value="ECO:0007669"/>
    <property type="project" value="UniProtKB-KW"/>
</dbReference>
<dbReference type="GO" id="GO:0005524">
    <property type="term" value="F:ATP binding"/>
    <property type="evidence" value="ECO:0007669"/>
    <property type="project" value="UniProtKB-UniRule"/>
</dbReference>
<dbReference type="NCBIfam" id="TIGR00151">
    <property type="entry name" value="ispF"/>
    <property type="match status" value="1"/>
</dbReference>
<accession>Q0CZ74</accession>
<dbReference type="SUPFAM" id="SSF56059">
    <property type="entry name" value="Glutathione synthetase ATP-binding domain-like"/>
    <property type="match status" value="1"/>
</dbReference>
<dbReference type="CDD" id="cd00554">
    <property type="entry name" value="MECDP_synthase"/>
    <property type="match status" value="1"/>
</dbReference>
<dbReference type="GO" id="GO:0008685">
    <property type="term" value="F:2-C-methyl-D-erythritol 2,4-cyclodiphosphate synthase activity"/>
    <property type="evidence" value="ECO:0007669"/>
    <property type="project" value="UniProtKB-EC"/>
</dbReference>
<dbReference type="InterPro" id="IPR003526">
    <property type="entry name" value="MECDP_synthase"/>
</dbReference>
<dbReference type="Gene3D" id="3.30.1330.50">
    <property type="entry name" value="2-C-methyl-D-erythritol 2,4-cyclodiphosphate synthase"/>
    <property type="match status" value="1"/>
</dbReference>